<dbReference type="Proteomes" id="UP000198856">
    <property type="component" value="Unassembled WGS sequence"/>
</dbReference>
<evidence type="ECO:0000256" key="2">
    <source>
        <dbReference type="ARBA" id="ARBA00023163"/>
    </source>
</evidence>
<dbReference type="InterPro" id="IPR000700">
    <property type="entry name" value="PAS-assoc_C"/>
</dbReference>
<dbReference type="PROSITE" id="PS50113">
    <property type="entry name" value="PAC"/>
    <property type="match status" value="2"/>
</dbReference>
<dbReference type="Pfam" id="PF08448">
    <property type="entry name" value="PAS_4"/>
    <property type="match status" value="1"/>
</dbReference>
<dbReference type="Pfam" id="PF13185">
    <property type="entry name" value="GAF_2"/>
    <property type="match status" value="3"/>
</dbReference>
<accession>A0A1G8SQD0</accession>
<keyword evidence="2" id="KW-0804">Transcription</keyword>
<dbReference type="InterPro" id="IPR003018">
    <property type="entry name" value="GAF"/>
</dbReference>
<dbReference type="SUPFAM" id="SSF88659">
    <property type="entry name" value="Sigma3 and sigma4 domains of RNA polymerase sigma factors"/>
    <property type="match status" value="1"/>
</dbReference>
<dbReference type="Pfam" id="PF04967">
    <property type="entry name" value="HTH_10"/>
    <property type="match status" value="1"/>
</dbReference>
<dbReference type="InterPro" id="IPR007050">
    <property type="entry name" value="HTH_bacterioopsin"/>
</dbReference>
<sequence length="1134" mass="124589">MYAFTEPPEILFITGREGDAGSLPSALGDERSLSRLTWSKETEPPAADCVLLSDTLDPEQVVDVTRSFEASDQSIPVIAFVGDRAGSVERLFDAGVTDVIHASPGATAPAVIDRRIEAALALAEQTPEHTSEYDQTPLLREVTENINDVVWLTHVEDEAEIQYVNNAYEEVWGRSPEHLYEDRMSLLETVHPDDRERLREALQKQVQDPDSYDEMYRVVRPDGQLRWVHSRSVGIREEGELVRIVGIVTDITERKTNQQQLAAERDLVERILETSTVGIVVIDTDRTIVRANEQAATVLGTSQHELQGCVYSPEDVRIRGPDGDELPESAFPFNRIKRTGEPLEDEQLVVDHPDGDETIISVDGVPMFDDDSLERVVLTIDDVTARATREQRLEEQRDELADLDHINRIIRGVQKALLSTETRDEILQAVCENLTTADRYQDAVALQSVGEEALHATAWTEGAGELVDALFSKKTAVAPAGPVQRALATAETQVCHPATADNLPDGWRGALQSAAVESVAAIPIVYDGTDHGVIVVFSAADTPGCARKRSVFDELGETVGHAIAAVDSRQREETLTALYEATRQFLTAETPREISDVAVNTATDVLDLSGIGIFLFDEETNLLEPVADTEQFLEFFGESPVFGPGKGDSITWHTYVTGEPQCFADVRNSDRLAKPDTSARASLLIPLGEHGVFAAASRESGVFTGQRRKLVGLLATTVETALDRVAGQADIRERDAALEERARELERADRLLSASRTLMEVMRDATTRQELEADLCKRLVEETALSFAWVGHRPADSDTIEPRSWAGVEDGYLDAVSLAPESEEPAVRAADSGVVTTVSNVATQMREQSWAREAIERGFQSVLAIPLGYGETDYGVLTVYGPEPTVRDDGVTDLVVEFGSAIAYGINSVETRRGMLADGATEIEVSLGQTETFLNAIATLVDEPVSYREITPLADRATQVLFSLSDPPIEQILALDREFVAVESLTHTRRENTHLFRATLSEKTVGTDILDCGGIPQSVTATPETTRATVRLSTELTVREFLDRLGDQYAETELLARHPAGDTVEGGNIRSALDDRLTDRQREVLVSAYESGFFESPRETTGEELAALLDLSQPTVTHHLREAQRRLFSCLLDD</sequence>
<dbReference type="EMBL" id="FNFC01000002">
    <property type="protein sequence ID" value="SDJ30820.1"/>
    <property type="molecule type" value="Genomic_DNA"/>
</dbReference>
<dbReference type="InterPro" id="IPR001610">
    <property type="entry name" value="PAC"/>
</dbReference>
<reference evidence="5 6" key="1">
    <citation type="submission" date="2016-10" db="EMBL/GenBank/DDBJ databases">
        <authorList>
            <person name="de Groot N.N."/>
        </authorList>
    </citation>
    <scope>NUCLEOTIDE SEQUENCE [LARGE SCALE GENOMIC DNA]</scope>
    <source>
        <strain evidence="5 6">IBRC-M10015</strain>
    </source>
</reference>
<feature type="domain" description="PAC" evidence="4">
    <location>
        <begin position="212"/>
        <end position="263"/>
    </location>
</feature>
<dbReference type="InterPro" id="IPR013324">
    <property type="entry name" value="RNA_pol_sigma_r3/r4-like"/>
</dbReference>
<protein>
    <submittedName>
        <fullName evidence="5">PAS domain S-box-containing protein</fullName>
    </submittedName>
</protein>
<dbReference type="PROSITE" id="PS50112">
    <property type="entry name" value="PAS"/>
    <property type="match status" value="2"/>
</dbReference>
<proteinExistence type="predicted"/>
<dbReference type="AlphaFoldDB" id="A0A1G8SQD0"/>
<dbReference type="SMART" id="SM00065">
    <property type="entry name" value="GAF"/>
    <property type="match status" value="2"/>
</dbReference>
<dbReference type="OrthoDB" id="342253at2157"/>
<dbReference type="RefSeq" id="WP_092698985.1">
    <property type="nucleotide sequence ID" value="NZ_FNFC01000002.1"/>
</dbReference>
<gene>
    <name evidence="5" type="ORF">SAMN05216226_10268</name>
</gene>
<dbReference type="PANTHER" id="PTHR34236">
    <property type="entry name" value="DIMETHYL SULFOXIDE REDUCTASE TRANSCRIPTIONAL ACTIVATOR"/>
    <property type="match status" value="1"/>
</dbReference>
<evidence type="ECO:0000259" key="4">
    <source>
        <dbReference type="PROSITE" id="PS50113"/>
    </source>
</evidence>
<keyword evidence="1" id="KW-0805">Transcription regulation</keyword>
<dbReference type="SUPFAM" id="SSF55781">
    <property type="entry name" value="GAF domain-like"/>
    <property type="match status" value="3"/>
</dbReference>
<dbReference type="InterPro" id="IPR013656">
    <property type="entry name" value="PAS_4"/>
</dbReference>
<feature type="domain" description="PAC" evidence="4">
    <location>
        <begin position="343"/>
        <end position="395"/>
    </location>
</feature>
<dbReference type="SUPFAM" id="SSF55785">
    <property type="entry name" value="PYP-like sensor domain (PAS domain)"/>
    <property type="match status" value="2"/>
</dbReference>
<dbReference type="Pfam" id="PF15915">
    <property type="entry name" value="BAT"/>
    <property type="match status" value="1"/>
</dbReference>
<dbReference type="NCBIfam" id="TIGR00229">
    <property type="entry name" value="sensory_box"/>
    <property type="match status" value="2"/>
</dbReference>
<feature type="domain" description="PAS" evidence="3">
    <location>
        <begin position="135"/>
        <end position="209"/>
    </location>
</feature>
<dbReference type="SMART" id="SM00091">
    <property type="entry name" value="PAS"/>
    <property type="match status" value="2"/>
</dbReference>
<dbReference type="PANTHER" id="PTHR34236:SF1">
    <property type="entry name" value="DIMETHYL SULFOXIDE REDUCTASE TRANSCRIPTIONAL ACTIVATOR"/>
    <property type="match status" value="1"/>
</dbReference>
<evidence type="ECO:0000313" key="5">
    <source>
        <dbReference type="EMBL" id="SDJ30820.1"/>
    </source>
</evidence>
<dbReference type="SMART" id="SM00086">
    <property type="entry name" value="PAC"/>
    <property type="match status" value="2"/>
</dbReference>
<dbReference type="InterPro" id="IPR029016">
    <property type="entry name" value="GAF-like_dom_sf"/>
</dbReference>
<dbReference type="CDD" id="cd00130">
    <property type="entry name" value="PAS"/>
    <property type="match status" value="2"/>
</dbReference>
<dbReference type="InterPro" id="IPR000014">
    <property type="entry name" value="PAS"/>
</dbReference>
<name>A0A1G8SQD0_9EURY</name>
<dbReference type="Gene3D" id="3.30.450.40">
    <property type="match status" value="3"/>
</dbReference>
<organism evidence="5 6">
    <name type="scientific">Halovenus aranensis</name>
    <dbReference type="NCBI Taxonomy" id="890420"/>
    <lineage>
        <taxon>Archaea</taxon>
        <taxon>Methanobacteriati</taxon>
        <taxon>Methanobacteriota</taxon>
        <taxon>Stenosarchaea group</taxon>
        <taxon>Halobacteria</taxon>
        <taxon>Halobacteriales</taxon>
        <taxon>Haloarculaceae</taxon>
        <taxon>Halovenus</taxon>
    </lineage>
</organism>
<keyword evidence="6" id="KW-1185">Reference proteome</keyword>
<dbReference type="Gene3D" id="3.30.450.20">
    <property type="entry name" value="PAS domain"/>
    <property type="match status" value="2"/>
</dbReference>
<feature type="domain" description="PAS" evidence="3">
    <location>
        <begin position="264"/>
        <end position="308"/>
    </location>
</feature>
<evidence type="ECO:0000256" key="1">
    <source>
        <dbReference type="ARBA" id="ARBA00023015"/>
    </source>
</evidence>
<dbReference type="Pfam" id="PF08447">
    <property type="entry name" value="PAS_3"/>
    <property type="match status" value="1"/>
</dbReference>
<evidence type="ECO:0000313" key="6">
    <source>
        <dbReference type="Proteomes" id="UP000198856"/>
    </source>
</evidence>
<dbReference type="InterPro" id="IPR035965">
    <property type="entry name" value="PAS-like_dom_sf"/>
</dbReference>
<dbReference type="STRING" id="890420.SAMN05216226_10268"/>
<dbReference type="InterPro" id="IPR013655">
    <property type="entry name" value="PAS_fold_3"/>
</dbReference>
<evidence type="ECO:0000259" key="3">
    <source>
        <dbReference type="PROSITE" id="PS50112"/>
    </source>
</evidence>
<dbReference type="InterPro" id="IPR031803">
    <property type="entry name" value="BAT_GAF/HTH-assoc"/>
</dbReference>